<organism evidence="2 3">
    <name type="scientific">Terasakiella brassicae</name>
    <dbReference type="NCBI Taxonomy" id="1634917"/>
    <lineage>
        <taxon>Bacteria</taxon>
        <taxon>Pseudomonadati</taxon>
        <taxon>Pseudomonadota</taxon>
        <taxon>Alphaproteobacteria</taxon>
        <taxon>Rhodospirillales</taxon>
        <taxon>Terasakiellaceae</taxon>
        <taxon>Terasakiella</taxon>
    </lineage>
</organism>
<dbReference type="Proteomes" id="UP000632498">
    <property type="component" value="Unassembled WGS sequence"/>
</dbReference>
<evidence type="ECO:0000313" key="2">
    <source>
        <dbReference type="EMBL" id="GGF76791.1"/>
    </source>
</evidence>
<keyword evidence="3" id="KW-1185">Reference proteome</keyword>
<dbReference type="EMBL" id="BMHV01000058">
    <property type="protein sequence ID" value="GGF76791.1"/>
    <property type="molecule type" value="Genomic_DNA"/>
</dbReference>
<evidence type="ECO:0000259" key="1">
    <source>
        <dbReference type="Pfam" id="PF03432"/>
    </source>
</evidence>
<protein>
    <recommendedName>
        <fullName evidence="1">MobA/VirD2-like nuclease domain-containing protein</fullName>
    </recommendedName>
</protein>
<accession>A0A917FHJ9</accession>
<feature type="domain" description="MobA/VirD2-like nuclease" evidence="1">
    <location>
        <begin position="27"/>
        <end position="151"/>
    </location>
</feature>
<evidence type="ECO:0000313" key="3">
    <source>
        <dbReference type="Proteomes" id="UP000632498"/>
    </source>
</evidence>
<dbReference type="Pfam" id="PF03432">
    <property type="entry name" value="Relaxase"/>
    <property type="match status" value="1"/>
</dbReference>
<dbReference type="AlphaFoldDB" id="A0A917FHJ9"/>
<proteinExistence type="predicted"/>
<comment type="caution">
    <text evidence="2">The sequence shown here is derived from an EMBL/GenBank/DDBJ whole genome shotgun (WGS) entry which is preliminary data.</text>
</comment>
<name>A0A917FHJ9_9PROT</name>
<reference evidence="2" key="2">
    <citation type="submission" date="2020-09" db="EMBL/GenBank/DDBJ databases">
        <authorList>
            <person name="Sun Q."/>
            <person name="Zhou Y."/>
        </authorList>
    </citation>
    <scope>NUCLEOTIDE SEQUENCE</scope>
    <source>
        <strain evidence="2">CGMCC 1.15254</strain>
    </source>
</reference>
<dbReference type="RefSeq" id="WP_188667364.1">
    <property type="nucleotide sequence ID" value="NZ_BMHV01000058.1"/>
</dbReference>
<reference evidence="2" key="1">
    <citation type="journal article" date="2014" name="Int. J. Syst. Evol. Microbiol.">
        <title>Complete genome sequence of Corynebacterium casei LMG S-19264T (=DSM 44701T), isolated from a smear-ripened cheese.</title>
        <authorList>
            <consortium name="US DOE Joint Genome Institute (JGI-PGF)"/>
            <person name="Walter F."/>
            <person name="Albersmeier A."/>
            <person name="Kalinowski J."/>
            <person name="Ruckert C."/>
        </authorList>
    </citation>
    <scope>NUCLEOTIDE SEQUENCE</scope>
    <source>
        <strain evidence="2">CGMCC 1.15254</strain>
    </source>
</reference>
<gene>
    <name evidence="2" type="ORF">GCM10011332_33460</name>
</gene>
<dbReference type="InterPro" id="IPR005094">
    <property type="entry name" value="Endonuclease_MobA/VirD2"/>
</dbReference>
<sequence length="280" mass="31517">MIINGSTRGSSWADIEELCAHLLNASTNEKVEVYGFRHCLNESLTENLKEMRLLSLGSRSRKSVYHASISAPKNEAETLSESDWLTAVKVLEKELGFQHHQRAIVFHTKQGRKHAHIVWGLINPATLKAAPTSWNYVKHEKAARKIEKMLNLSKVEGVFTRKKDSPRPRSAYTYQDVQASDRTGQDVKQIIASISEAWKSSKGGKTFKVKLADHNLTLARGKRGFILIDGGGNCHSIARRLKVKKCDVDQKLKDLSLLNLPSVEDVQGNLERYKDINTKM</sequence>